<name>A0A1D2VNQ9_9ASCO</name>
<keyword evidence="3" id="KW-0964">Secreted</keyword>
<organism evidence="13 14">
    <name type="scientific">Ascoidea rubescens DSM 1968</name>
    <dbReference type="NCBI Taxonomy" id="1344418"/>
    <lineage>
        <taxon>Eukaryota</taxon>
        <taxon>Fungi</taxon>
        <taxon>Dikarya</taxon>
        <taxon>Ascomycota</taxon>
        <taxon>Saccharomycotina</taxon>
        <taxon>Saccharomycetes</taxon>
        <taxon>Ascoideaceae</taxon>
        <taxon>Ascoidea</taxon>
    </lineage>
</organism>
<dbReference type="InterPro" id="IPR001547">
    <property type="entry name" value="Glyco_hydro_5"/>
</dbReference>
<dbReference type="PANTHER" id="PTHR31297">
    <property type="entry name" value="GLUCAN ENDO-1,6-BETA-GLUCOSIDASE B"/>
    <property type="match status" value="1"/>
</dbReference>
<dbReference type="RefSeq" id="XP_020049547.1">
    <property type="nucleotide sequence ID" value="XM_020192167.1"/>
</dbReference>
<dbReference type="GO" id="GO:0004338">
    <property type="term" value="F:glucan exo-1,3-beta-glucosidase activity"/>
    <property type="evidence" value="ECO:0007669"/>
    <property type="project" value="UniProtKB-EC"/>
</dbReference>
<evidence type="ECO:0000256" key="6">
    <source>
        <dbReference type="ARBA" id="ARBA00023295"/>
    </source>
</evidence>
<dbReference type="STRING" id="1344418.A0A1D2VNQ9"/>
<dbReference type="AlphaFoldDB" id="A0A1D2VNQ9"/>
<dbReference type="GO" id="GO:0009251">
    <property type="term" value="P:glucan catabolic process"/>
    <property type="evidence" value="ECO:0007669"/>
    <property type="project" value="TreeGrafter"/>
</dbReference>
<evidence type="ECO:0000256" key="8">
    <source>
        <dbReference type="ARBA" id="ARBA00036824"/>
    </source>
</evidence>
<keyword evidence="6 10" id="KW-0326">Glycosidase</keyword>
<evidence type="ECO:0000256" key="2">
    <source>
        <dbReference type="ARBA" id="ARBA00005641"/>
    </source>
</evidence>
<dbReference type="GO" id="GO:0009986">
    <property type="term" value="C:cell surface"/>
    <property type="evidence" value="ECO:0007669"/>
    <property type="project" value="TreeGrafter"/>
</dbReference>
<comment type="subcellular location">
    <subcellularLocation>
        <location evidence="1">Secreted</location>
    </subcellularLocation>
</comment>
<dbReference type="Proteomes" id="UP000095038">
    <property type="component" value="Unassembled WGS sequence"/>
</dbReference>
<dbReference type="PROSITE" id="PS00659">
    <property type="entry name" value="GLYCOSYL_HYDROL_F5"/>
    <property type="match status" value="1"/>
</dbReference>
<dbReference type="FunFam" id="3.20.20.80:FF:000033">
    <property type="entry name" value="Glucan 1,3-beta-glucosidase A"/>
    <property type="match status" value="1"/>
</dbReference>
<comment type="similarity">
    <text evidence="2 10">Belongs to the glycosyl hydrolase 5 (cellulase A) family.</text>
</comment>
<feature type="chain" id="PRO_5008910582" description="glucan 1,3-beta-glucosidase" evidence="11">
    <location>
        <begin position="22"/>
        <end position="421"/>
    </location>
</feature>
<dbReference type="InterPro" id="IPR018087">
    <property type="entry name" value="Glyco_hydro_5_CS"/>
</dbReference>
<keyword evidence="5 10" id="KW-0378">Hydrolase</keyword>
<evidence type="ECO:0000256" key="3">
    <source>
        <dbReference type="ARBA" id="ARBA00022525"/>
    </source>
</evidence>
<dbReference type="InterPro" id="IPR050386">
    <property type="entry name" value="Glycosyl_hydrolase_5"/>
</dbReference>
<evidence type="ECO:0000313" key="13">
    <source>
        <dbReference type="EMBL" id="ODV63240.1"/>
    </source>
</evidence>
<dbReference type="EMBL" id="KV454475">
    <property type="protein sequence ID" value="ODV63240.1"/>
    <property type="molecule type" value="Genomic_DNA"/>
</dbReference>
<dbReference type="Pfam" id="PF00150">
    <property type="entry name" value="Cellulase"/>
    <property type="match status" value="1"/>
</dbReference>
<sequence length="421" mass="48304">MIKSFYTFAFCLIFLASISIAKPIPSLKLLSKRSTFNYYDNKIQGVNLGGWLLLEPYITPSLFEGFGDDIPVDEYNYCKYLGKEEALKRLQEHWSTFFTESDFADIAEYGLNAVRIPIGYWAFEGVDGDPYVQGQVEYLDKAIEWAAKYNLKVWVDLHGAPGSQNAFDNSGLRDSLLWLTGDNVPITLKALYHLVERYGGNDKIDTIIGIELLNEPLGPQLDMARIKQFYTDGYNILRNDFSSHQNVVILDAFMASGYYNDFMNLDDYYNVVLDRHYYQVFSPGELSRTIDQHILTACALGFASQPEYHWVVIGEWSGALTDCSYWLNGVNTGSRYEGVFKSSQYFGSCDGISDISTWSDQKKVDTRKYIEAQLDAWEMNQGWFFWTYKTESSLEWDFKRLSANGLFPSPLSDRQYPGQCY</sequence>
<dbReference type="GeneID" id="30965803"/>
<evidence type="ECO:0000259" key="12">
    <source>
        <dbReference type="Pfam" id="PF00150"/>
    </source>
</evidence>
<proteinExistence type="inferred from homology"/>
<feature type="signal peptide" evidence="11">
    <location>
        <begin position="1"/>
        <end position="21"/>
    </location>
</feature>
<dbReference type="InParanoid" id="A0A1D2VNQ9"/>
<evidence type="ECO:0000256" key="5">
    <source>
        <dbReference type="ARBA" id="ARBA00022801"/>
    </source>
</evidence>
<evidence type="ECO:0000313" key="14">
    <source>
        <dbReference type="Proteomes" id="UP000095038"/>
    </source>
</evidence>
<keyword evidence="14" id="KW-1185">Reference proteome</keyword>
<evidence type="ECO:0000256" key="7">
    <source>
        <dbReference type="ARBA" id="ARBA00023316"/>
    </source>
</evidence>
<reference evidence="14" key="1">
    <citation type="submission" date="2016-05" db="EMBL/GenBank/DDBJ databases">
        <title>Comparative genomics of biotechnologically important yeasts.</title>
        <authorList>
            <consortium name="DOE Joint Genome Institute"/>
            <person name="Riley R."/>
            <person name="Haridas S."/>
            <person name="Wolfe K.H."/>
            <person name="Lopes M.R."/>
            <person name="Hittinger C.T."/>
            <person name="Goker M."/>
            <person name="Salamov A."/>
            <person name="Wisecaver J."/>
            <person name="Long T.M."/>
            <person name="Aerts A.L."/>
            <person name="Barry K."/>
            <person name="Choi C."/>
            <person name="Clum A."/>
            <person name="Coughlan A.Y."/>
            <person name="Deshpande S."/>
            <person name="Douglass A.P."/>
            <person name="Hanson S.J."/>
            <person name="Klenk H.-P."/>
            <person name="Labutti K."/>
            <person name="Lapidus A."/>
            <person name="Lindquist E."/>
            <person name="Lipzen A."/>
            <person name="Meier-Kolthoff J.P."/>
            <person name="Ohm R.A."/>
            <person name="Otillar R.P."/>
            <person name="Pangilinan J."/>
            <person name="Peng Y."/>
            <person name="Rokas A."/>
            <person name="Rosa C.A."/>
            <person name="Scheuner C."/>
            <person name="Sibirny A.A."/>
            <person name="Slot J.C."/>
            <person name="Stielow J.B."/>
            <person name="Sun H."/>
            <person name="Kurtzman C.P."/>
            <person name="Blackwell M."/>
            <person name="Grigoriev I.V."/>
            <person name="Jeffries T.W."/>
        </authorList>
    </citation>
    <scope>NUCLEOTIDE SEQUENCE [LARGE SCALE GENOMIC DNA]</scope>
    <source>
        <strain evidence="14">DSM 1968</strain>
    </source>
</reference>
<keyword evidence="4 11" id="KW-0732">Signal</keyword>
<dbReference type="InterPro" id="IPR017853">
    <property type="entry name" value="GH"/>
</dbReference>
<gene>
    <name evidence="13" type="ORF">ASCRUDRAFT_73142</name>
</gene>
<keyword evidence="7" id="KW-0961">Cell wall biogenesis/degradation</keyword>
<evidence type="ECO:0000256" key="11">
    <source>
        <dbReference type="SAM" id="SignalP"/>
    </source>
</evidence>
<evidence type="ECO:0000256" key="4">
    <source>
        <dbReference type="ARBA" id="ARBA00022729"/>
    </source>
</evidence>
<evidence type="ECO:0000256" key="10">
    <source>
        <dbReference type="RuleBase" id="RU361153"/>
    </source>
</evidence>
<dbReference type="Gene3D" id="3.20.20.80">
    <property type="entry name" value="Glycosidases"/>
    <property type="match status" value="1"/>
</dbReference>
<evidence type="ECO:0000256" key="9">
    <source>
        <dbReference type="ARBA" id="ARBA00038929"/>
    </source>
</evidence>
<dbReference type="GO" id="GO:0009277">
    <property type="term" value="C:fungal-type cell wall"/>
    <property type="evidence" value="ECO:0007669"/>
    <property type="project" value="UniProtKB-ARBA"/>
</dbReference>
<dbReference type="EC" id="3.2.1.58" evidence="9"/>
<accession>A0A1D2VNQ9</accession>
<dbReference type="GO" id="GO:0071555">
    <property type="term" value="P:cell wall organization"/>
    <property type="evidence" value="ECO:0007669"/>
    <property type="project" value="UniProtKB-KW"/>
</dbReference>
<comment type="catalytic activity">
    <reaction evidence="8">
        <text>Successive hydrolysis of beta-D-glucose units from the non-reducing ends of (1-&gt;3)-beta-D-glucans, releasing alpha-glucose.</text>
        <dbReference type="EC" id="3.2.1.58"/>
    </reaction>
</comment>
<dbReference type="GO" id="GO:0005576">
    <property type="term" value="C:extracellular region"/>
    <property type="evidence" value="ECO:0007669"/>
    <property type="project" value="UniProtKB-SubCell"/>
</dbReference>
<feature type="domain" description="Glycoside hydrolase family 5" evidence="12">
    <location>
        <begin position="82"/>
        <end position="319"/>
    </location>
</feature>
<protein>
    <recommendedName>
        <fullName evidence="9">glucan 1,3-beta-glucosidase</fullName>
        <ecNumber evidence="9">3.2.1.58</ecNumber>
    </recommendedName>
</protein>
<dbReference type="PANTHER" id="PTHR31297:SF1">
    <property type="entry name" value="GLUCAN 1,3-BETA-GLUCOSIDASE I_II-RELATED"/>
    <property type="match status" value="1"/>
</dbReference>
<dbReference type="OrthoDB" id="62120at2759"/>
<evidence type="ECO:0000256" key="1">
    <source>
        <dbReference type="ARBA" id="ARBA00004613"/>
    </source>
</evidence>
<dbReference type="SUPFAM" id="SSF51445">
    <property type="entry name" value="(Trans)glycosidases"/>
    <property type="match status" value="1"/>
</dbReference>